<evidence type="ECO:0008006" key="3">
    <source>
        <dbReference type="Google" id="ProtNLM"/>
    </source>
</evidence>
<organism evidence="2">
    <name type="scientific">Alexandrium monilatum</name>
    <dbReference type="NCBI Taxonomy" id="311494"/>
    <lineage>
        <taxon>Eukaryota</taxon>
        <taxon>Sar</taxon>
        <taxon>Alveolata</taxon>
        <taxon>Dinophyceae</taxon>
        <taxon>Gonyaulacales</taxon>
        <taxon>Pyrocystaceae</taxon>
        <taxon>Alexandrium</taxon>
    </lineage>
</organism>
<protein>
    <recommendedName>
        <fullName evidence="3">PSI domain-containing protein</fullName>
    </recommendedName>
</protein>
<dbReference type="EMBL" id="HBNR01010534">
    <property type="protein sequence ID" value="CAE4567221.1"/>
    <property type="molecule type" value="Transcribed_RNA"/>
</dbReference>
<keyword evidence="1" id="KW-0812">Transmembrane</keyword>
<feature type="transmembrane region" description="Helical" evidence="1">
    <location>
        <begin position="49"/>
        <end position="71"/>
    </location>
</feature>
<accession>A0A7S4UBI2</accession>
<keyword evidence="1" id="KW-0472">Membrane</keyword>
<sequence length="200" mass="21709">MQEPFANVVQVTPRAISRINLGGGSYDPVLSLSPRRPVKPWEVGGIGNVLMWVLGGLLVLGIAAAAAAMLLHQRHGHLPQVLVIINPDPHAVIVGSGGADLSITDCEQCVGRGQVWQIEKCFQKCEVADVPCFGSADGCRVNEEHKAASAVCRDMKDCRSCVPEKHCAWRKLEMDCFMASNYWGPKDDIVKHQQVGECPP</sequence>
<proteinExistence type="predicted"/>
<gene>
    <name evidence="2" type="ORF">AMON00008_LOCUS6840</name>
</gene>
<keyword evidence="1" id="KW-1133">Transmembrane helix</keyword>
<dbReference type="AlphaFoldDB" id="A0A7S4UBI2"/>
<evidence type="ECO:0000256" key="1">
    <source>
        <dbReference type="SAM" id="Phobius"/>
    </source>
</evidence>
<evidence type="ECO:0000313" key="2">
    <source>
        <dbReference type="EMBL" id="CAE4567221.1"/>
    </source>
</evidence>
<reference evidence="2" key="1">
    <citation type="submission" date="2021-01" db="EMBL/GenBank/DDBJ databases">
        <authorList>
            <person name="Corre E."/>
            <person name="Pelletier E."/>
            <person name="Niang G."/>
            <person name="Scheremetjew M."/>
            <person name="Finn R."/>
            <person name="Kale V."/>
            <person name="Holt S."/>
            <person name="Cochrane G."/>
            <person name="Meng A."/>
            <person name="Brown T."/>
            <person name="Cohen L."/>
        </authorList>
    </citation>
    <scope>NUCLEOTIDE SEQUENCE</scope>
    <source>
        <strain evidence="2">CCMP3105</strain>
    </source>
</reference>
<name>A0A7S4UBI2_9DINO</name>